<dbReference type="InterPro" id="IPR000668">
    <property type="entry name" value="Peptidase_C1A_C"/>
</dbReference>
<dbReference type="Pfam" id="PF00112">
    <property type="entry name" value="Peptidase_C1"/>
    <property type="match status" value="1"/>
</dbReference>
<gene>
    <name evidence="4" type="primary">CATB</name>
</gene>
<reference evidence="4" key="1">
    <citation type="submission" date="2013-07" db="EMBL/GenBank/DDBJ databases">
        <title>Midgut Transcriptome Profiling of Anoplphora glabripennis, a Lignocellulose Degrading, Wood-Boring Cerambycid.</title>
        <authorList>
            <person name="Scully E.D."/>
            <person name="Hoover K."/>
            <person name="Carlson J.E."/>
            <person name="Tien M."/>
            <person name="Geib S.M."/>
        </authorList>
    </citation>
    <scope>NUCLEOTIDE SEQUENCE</scope>
</reference>
<evidence type="ECO:0000256" key="1">
    <source>
        <dbReference type="ARBA" id="ARBA00008455"/>
    </source>
</evidence>
<name>V5GGZ6_ANOGL</name>
<proteinExistence type="inferred from homology"/>
<dbReference type="InterPro" id="IPR025660">
    <property type="entry name" value="Pept_his_AS"/>
</dbReference>
<evidence type="ECO:0000256" key="2">
    <source>
        <dbReference type="ARBA" id="ARBA00023157"/>
    </source>
</evidence>
<keyword evidence="2" id="KW-1015">Disulfide bond</keyword>
<feature type="domain" description="Peptidase C1A papain C-terminal" evidence="3">
    <location>
        <begin position="1"/>
        <end position="113"/>
    </location>
</feature>
<dbReference type="GO" id="GO:0008234">
    <property type="term" value="F:cysteine-type peptidase activity"/>
    <property type="evidence" value="ECO:0007669"/>
    <property type="project" value="InterPro"/>
</dbReference>
<dbReference type="PROSITE" id="PS00640">
    <property type="entry name" value="THIOL_PROTEASE_ASN"/>
    <property type="match status" value="1"/>
</dbReference>
<dbReference type="PROSITE" id="PS00639">
    <property type="entry name" value="THIOL_PROTEASE_HIS"/>
    <property type="match status" value="1"/>
</dbReference>
<dbReference type="PANTHER" id="PTHR12411">
    <property type="entry name" value="CYSTEINE PROTEASE FAMILY C1-RELATED"/>
    <property type="match status" value="1"/>
</dbReference>
<dbReference type="InterPro" id="IPR025661">
    <property type="entry name" value="Pept_asp_AS"/>
</dbReference>
<dbReference type="Gene3D" id="3.90.70.10">
    <property type="entry name" value="Cysteine proteinases"/>
    <property type="match status" value="1"/>
</dbReference>
<dbReference type="GO" id="GO:0006508">
    <property type="term" value="P:proteolysis"/>
    <property type="evidence" value="ECO:0007669"/>
    <property type="project" value="InterPro"/>
</dbReference>
<protein>
    <submittedName>
        <fullName evidence="4">Cathepsin B</fullName>
    </submittedName>
</protein>
<comment type="similarity">
    <text evidence="1">Belongs to the peptidase C1 family.</text>
</comment>
<dbReference type="SUPFAM" id="SSF54001">
    <property type="entry name" value="Cysteine proteinases"/>
    <property type="match status" value="1"/>
</dbReference>
<dbReference type="AlphaFoldDB" id="V5GGZ6"/>
<dbReference type="SMART" id="SM00645">
    <property type="entry name" value="Pept_C1"/>
    <property type="match status" value="1"/>
</dbReference>
<dbReference type="EMBL" id="GALX01005192">
    <property type="protein sequence ID" value="JAB63274.1"/>
    <property type="molecule type" value="Transcribed_RNA"/>
</dbReference>
<organism evidence="4">
    <name type="scientific">Anoplophora glabripennis</name>
    <name type="common">Asian longhorn beetle</name>
    <name type="synonym">Anoplophora nobilis</name>
    <dbReference type="NCBI Taxonomy" id="217634"/>
    <lineage>
        <taxon>Eukaryota</taxon>
        <taxon>Metazoa</taxon>
        <taxon>Ecdysozoa</taxon>
        <taxon>Arthropoda</taxon>
        <taxon>Hexapoda</taxon>
        <taxon>Insecta</taxon>
        <taxon>Pterygota</taxon>
        <taxon>Neoptera</taxon>
        <taxon>Endopterygota</taxon>
        <taxon>Coleoptera</taxon>
        <taxon>Polyphaga</taxon>
        <taxon>Cucujiformia</taxon>
        <taxon>Chrysomeloidea</taxon>
        <taxon>Cerambycidae</taxon>
        <taxon>Lamiinae</taxon>
        <taxon>Lamiini</taxon>
        <taxon>Anoplophora</taxon>
    </lineage>
</organism>
<evidence type="ECO:0000259" key="3">
    <source>
        <dbReference type="SMART" id="SM00645"/>
    </source>
</evidence>
<dbReference type="InterPro" id="IPR013128">
    <property type="entry name" value="Peptidase_C1A"/>
</dbReference>
<accession>V5GGZ6</accession>
<evidence type="ECO:0000313" key="4">
    <source>
        <dbReference type="EMBL" id="JAB63274.1"/>
    </source>
</evidence>
<dbReference type="InterPro" id="IPR038765">
    <property type="entry name" value="Papain-like_cys_pep_sf"/>
</dbReference>
<sequence length="116" mass="12992">MSYKSELTFGETAYYVTSDEDQIQLEIMTNGPVEATFDVYEDFLSYKSGVYQNVEGSQLGGHAVKILGWGLENDTPYWIAANSWGEEWGDNGFFKILRGVDHVKIESEVVAGIPKL</sequence>